<evidence type="ECO:0000313" key="1">
    <source>
        <dbReference type="EMBL" id="GAA2046589.1"/>
    </source>
</evidence>
<gene>
    <name evidence="1" type="ORF">GCM10009839_58840</name>
</gene>
<comment type="caution">
    <text evidence="1">The sequence shown here is derived from an EMBL/GenBank/DDBJ whole genome shotgun (WGS) entry which is preliminary data.</text>
</comment>
<organism evidence="1 2">
    <name type="scientific">Catenulispora yoronensis</name>
    <dbReference type="NCBI Taxonomy" id="450799"/>
    <lineage>
        <taxon>Bacteria</taxon>
        <taxon>Bacillati</taxon>
        <taxon>Actinomycetota</taxon>
        <taxon>Actinomycetes</taxon>
        <taxon>Catenulisporales</taxon>
        <taxon>Catenulisporaceae</taxon>
        <taxon>Catenulispora</taxon>
    </lineage>
</organism>
<reference evidence="1 2" key="1">
    <citation type="journal article" date="2019" name="Int. J. Syst. Evol. Microbiol.">
        <title>The Global Catalogue of Microorganisms (GCM) 10K type strain sequencing project: providing services to taxonomists for standard genome sequencing and annotation.</title>
        <authorList>
            <consortium name="The Broad Institute Genomics Platform"/>
            <consortium name="The Broad Institute Genome Sequencing Center for Infectious Disease"/>
            <person name="Wu L."/>
            <person name="Ma J."/>
        </authorList>
    </citation>
    <scope>NUCLEOTIDE SEQUENCE [LARGE SCALE GENOMIC DNA]</scope>
    <source>
        <strain evidence="1 2">JCM 16014</strain>
    </source>
</reference>
<sequence length="285" mass="31220">MCPNIIRRWATGYRVHVSMWCLNPECAFLAEDEPARDGDTPWECPQCGELTFENARTAEVSRTATLNVEASVTLKVSISFWHSWARIAIAAAKQSAHWRAEADAAQEGHKAGDLSREFDAAVLAVAASAFTLDSFYASLAVPLAARRAARAKLNPKAARHVVVRTSLQECFATDHPTRQKWSTDLPWLFNLRDATVHPEQLFEDTVALPDGSMSTARREDYTALSAARAVGVMLDVLEFCADHPGTAYPEAATWASSGNRGGVGSLADWWHAKGWHPMDAAVGRN</sequence>
<dbReference type="EMBL" id="BAAAQN010000041">
    <property type="protein sequence ID" value="GAA2046589.1"/>
    <property type="molecule type" value="Genomic_DNA"/>
</dbReference>
<proteinExistence type="predicted"/>
<accession>A0ABN2V5E8</accession>
<name>A0ABN2V5E8_9ACTN</name>
<evidence type="ECO:0000313" key="2">
    <source>
        <dbReference type="Proteomes" id="UP001500751"/>
    </source>
</evidence>
<protein>
    <submittedName>
        <fullName evidence="1">Uncharacterized protein</fullName>
    </submittedName>
</protein>
<dbReference type="Proteomes" id="UP001500751">
    <property type="component" value="Unassembled WGS sequence"/>
</dbReference>
<keyword evidence="2" id="KW-1185">Reference proteome</keyword>